<evidence type="ECO:0000313" key="2">
    <source>
        <dbReference type="Proteomes" id="UP001157947"/>
    </source>
</evidence>
<protein>
    <submittedName>
        <fullName evidence="1">Uncharacterized protein</fullName>
    </submittedName>
</protein>
<dbReference type="EMBL" id="FXTX01000001">
    <property type="protein sequence ID" value="SMP00734.1"/>
    <property type="molecule type" value="Genomic_DNA"/>
</dbReference>
<sequence length="115" mass="13367">MKKINDFQMLLTQEITNLDRFIIKAPLGTNEFWSQWQEKAGQIVITKAAIKKALKIYKGKLPEEEIAKLQAVLDSYREIASYLELLRETALRLKGVSSDNWDIFDSIEDDDEIEF</sequence>
<dbReference type="RefSeq" id="WP_265133617.1">
    <property type="nucleotide sequence ID" value="NZ_FXTX01000001.1"/>
</dbReference>
<comment type="caution">
    <text evidence="1">The sequence shown here is derived from an EMBL/GenBank/DDBJ whole genome shotgun (WGS) entry which is preliminary data.</text>
</comment>
<keyword evidence="2" id="KW-1185">Reference proteome</keyword>
<dbReference type="AlphaFoldDB" id="A0AA45WIN6"/>
<dbReference type="Proteomes" id="UP001157947">
    <property type="component" value="Unassembled WGS sequence"/>
</dbReference>
<accession>A0AA45WIN6</accession>
<organism evidence="1 2">
    <name type="scientific">Venenivibrio stagnispumantis</name>
    <dbReference type="NCBI Taxonomy" id="407998"/>
    <lineage>
        <taxon>Bacteria</taxon>
        <taxon>Pseudomonadati</taxon>
        <taxon>Aquificota</taxon>
        <taxon>Aquificia</taxon>
        <taxon>Aquificales</taxon>
        <taxon>Hydrogenothermaceae</taxon>
        <taxon>Venenivibrio</taxon>
    </lineage>
</organism>
<gene>
    <name evidence="1" type="ORF">SAMN06264868_101161</name>
</gene>
<evidence type="ECO:0000313" key="1">
    <source>
        <dbReference type="EMBL" id="SMP00734.1"/>
    </source>
</evidence>
<name>A0AA45WIN6_9AQUI</name>
<reference evidence="1" key="1">
    <citation type="submission" date="2017-05" db="EMBL/GenBank/DDBJ databases">
        <authorList>
            <person name="Varghese N."/>
            <person name="Submissions S."/>
        </authorList>
    </citation>
    <scope>NUCLEOTIDE SEQUENCE</scope>
    <source>
        <strain evidence="1">DSM 18763</strain>
    </source>
</reference>
<proteinExistence type="predicted"/>